<sequence length="332" mass="38225">MMVTTHLRSISCSATEDGEIRLQCPRCHGQIGVLPHTSKGDMMLVCSDCCLKLSREQGIWRALLPERVSHFSRFIKDYEFIRSAEGRGSISADYYLALPYRDLSGNNSQQWTMRARTFHYIEQNILHNLRIENQRPLQILDLGAGNGWMSYRLALAGHAPVAVDLLTNDRDGVGAAIHYRKQLAALFPRLQAELDVLPFTDDSFDLVIYNASFHYSEDYEKTIAEALRCTRTGGTILIADTPWYSNEASGRQMVIERRRTFTQRYGFPSDGLGSLEFLTDERLRRIETCFSLRWQAHTPNYGMRWLMRPLLANMLGRREPSQFRIYTARVKK</sequence>
<dbReference type="InterPro" id="IPR029063">
    <property type="entry name" value="SAM-dependent_MTases_sf"/>
</dbReference>
<evidence type="ECO:0000259" key="1">
    <source>
        <dbReference type="Pfam" id="PF08241"/>
    </source>
</evidence>
<keyword evidence="2" id="KW-0808">Transferase</keyword>
<reference evidence="2 3" key="1">
    <citation type="submission" date="2020-07" db="EMBL/GenBank/DDBJ databases">
        <title>Genomic Encyclopedia of Type Strains, Phase IV (KMG-V): Genome sequencing to study the core and pangenomes of soil and plant-associated prokaryotes.</title>
        <authorList>
            <person name="Whitman W."/>
        </authorList>
    </citation>
    <scope>NUCLEOTIDE SEQUENCE [LARGE SCALE GENOMIC DNA]</scope>
    <source>
        <strain evidence="2 3">M8UP30</strain>
    </source>
</reference>
<dbReference type="Pfam" id="PF08241">
    <property type="entry name" value="Methyltransf_11"/>
    <property type="match status" value="1"/>
</dbReference>
<feature type="domain" description="Methyltransferase type 11" evidence="1">
    <location>
        <begin position="140"/>
        <end position="238"/>
    </location>
</feature>
<dbReference type="Proteomes" id="UP000534186">
    <property type="component" value="Unassembled WGS sequence"/>
</dbReference>
<organism evidence="2 3">
    <name type="scientific">Tunturiibacter lichenicola</name>
    <dbReference type="NCBI Taxonomy" id="2051959"/>
    <lineage>
        <taxon>Bacteria</taxon>
        <taxon>Pseudomonadati</taxon>
        <taxon>Acidobacteriota</taxon>
        <taxon>Terriglobia</taxon>
        <taxon>Terriglobales</taxon>
        <taxon>Acidobacteriaceae</taxon>
        <taxon>Tunturiibacter</taxon>
    </lineage>
</organism>
<keyword evidence="2" id="KW-0489">Methyltransferase</keyword>
<name>A0A7Y9NME8_9BACT</name>
<dbReference type="CDD" id="cd02440">
    <property type="entry name" value="AdoMet_MTases"/>
    <property type="match status" value="1"/>
</dbReference>
<dbReference type="EMBL" id="JACCCV010000001">
    <property type="protein sequence ID" value="NYF52074.1"/>
    <property type="molecule type" value="Genomic_DNA"/>
</dbReference>
<accession>A0A7Y9NME8</accession>
<dbReference type="SUPFAM" id="SSF53335">
    <property type="entry name" value="S-adenosyl-L-methionine-dependent methyltransferases"/>
    <property type="match status" value="1"/>
</dbReference>
<dbReference type="GO" id="GO:0008757">
    <property type="term" value="F:S-adenosylmethionine-dependent methyltransferase activity"/>
    <property type="evidence" value="ECO:0007669"/>
    <property type="project" value="InterPro"/>
</dbReference>
<dbReference type="AlphaFoldDB" id="A0A7Y9NME8"/>
<evidence type="ECO:0000313" key="2">
    <source>
        <dbReference type="EMBL" id="NYF52074.1"/>
    </source>
</evidence>
<evidence type="ECO:0000313" key="3">
    <source>
        <dbReference type="Proteomes" id="UP000534186"/>
    </source>
</evidence>
<protein>
    <submittedName>
        <fullName evidence="2">SAM-dependent methyltransferase</fullName>
    </submittedName>
</protein>
<dbReference type="Gene3D" id="3.40.50.150">
    <property type="entry name" value="Vaccinia Virus protein VP39"/>
    <property type="match status" value="1"/>
</dbReference>
<comment type="caution">
    <text evidence="2">The sequence shown here is derived from an EMBL/GenBank/DDBJ whole genome shotgun (WGS) entry which is preliminary data.</text>
</comment>
<gene>
    <name evidence="2" type="ORF">HDF12_002439</name>
</gene>
<dbReference type="PANTHER" id="PTHR43591">
    <property type="entry name" value="METHYLTRANSFERASE"/>
    <property type="match status" value="1"/>
</dbReference>
<dbReference type="InterPro" id="IPR013216">
    <property type="entry name" value="Methyltransf_11"/>
</dbReference>
<proteinExistence type="predicted"/>
<dbReference type="GO" id="GO:0032259">
    <property type="term" value="P:methylation"/>
    <property type="evidence" value="ECO:0007669"/>
    <property type="project" value="UniProtKB-KW"/>
</dbReference>